<evidence type="ECO:0000313" key="3">
    <source>
        <dbReference type="Proteomes" id="UP001523550"/>
    </source>
</evidence>
<dbReference type="Gene3D" id="3.40.50.1820">
    <property type="entry name" value="alpha/beta hydrolase"/>
    <property type="match status" value="1"/>
</dbReference>
<dbReference type="PANTHER" id="PTHR46438">
    <property type="entry name" value="ALPHA/BETA-HYDROLASES SUPERFAMILY PROTEIN"/>
    <property type="match status" value="1"/>
</dbReference>
<dbReference type="SUPFAM" id="SSF53474">
    <property type="entry name" value="alpha/beta-Hydrolases"/>
    <property type="match status" value="1"/>
</dbReference>
<dbReference type="InterPro" id="IPR000073">
    <property type="entry name" value="AB_hydrolase_1"/>
</dbReference>
<dbReference type="Proteomes" id="UP001523550">
    <property type="component" value="Unassembled WGS sequence"/>
</dbReference>
<sequence>MRADRKRACGWLSRGLFLLLLLMVVPVHALPGLEKTRLPDPVLGEHVTVYHGGKEGGHPVVLVHGIGGDSVTAWNALVPPLRDDYFLLAMDLPGFGDSAGGNRLYSQDAYAEVLQHVIEEFTDEPVILIGHSLGGAVALRYAARYPEQVHRLHLVSVAGILHQASYTEFLAGGGPYDGERADTVHPVLGKAIRKFVRRAPGGERVLGSQLLRRLILRGDPERIAALALVSTDFSETLDQVSAPTAVYWGVDDATAPLRTGQLLAARLPQGSLTVFDDAGHMPMRETPQRFNRSLIEALDRPIRHGEAVRPPVGAGRRDAVCQGESGWRLSGAYRHVVIEDCDSVVLDRVSARSLEIRDSRVKIHASAIVRESEDEPAVLARNSRVSVTAGRLQGEPVIDTGRSSLDLAGVRLQAQDILVSNPEPSASEIVFSVSAFQKPGEAGYLHRVIGLEKGETM</sequence>
<accession>A0ABT1G922</accession>
<dbReference type="RefSeq" id="WP_253448657.1">
    <property type="nucleotide sequence ID" value="NZ_JALJYF010000002.1"/>
</dbReference>
<dbReference type="PRINTS" id="PR00111">
    <property type="entry name" value="ABHYDROLASE"/>
</dbReference>
<dbReference type="Pfam" id="PF00561">
    <property type="entry name" value="Abhydrolase_1"/>
    <property type="match status" value="1"/>
</dbReference>
<protein>
    <submittedName>
        <fullName evidence="2">Pimeloyl-ACP methyl ester carboxylesterase</fullName>
    </submittedName>
</protein>
<reference evidence="2 3" key="1">
    <citation type="submission" date="2022-03" db="EMBL/GenBank/DDBJ databases">
        <title>Genomic Encyclopedia of Type Strains, Phase III (KMG-III): the genomes of soil and plant-associated and newly described type strains.</title>
        <authorList>
            <person name="Whitman W."/>
        </authorList>
    </citation>
    <scope>NUCLEOTIDE SEQUENCE [LARGE SCALE GENOMIC DNA]</scope>
    <source>
        <strain evidence="2 3">BSker1</strain>
    </source>
</reference>
<feature type="domain" description="AB hydrolase-1" evidence="1">
    <location>
        <begin position="59"/>
        <end position="283"/>
    </location>
</feature>
<evidence type="ECO:0000313" key="2">
    <source>
        <dbReference type="EMBL" id="MCP1727819.1"/>
    </source>
</evidence>
<gene>
    <name evidence="2" type="ORF">J2T60_001819</name>
</gene>
<dbReference type="InterPro" id="IPR029058">
    <property type="entry name" value="AB_hydrolase_fold"/>
</dbReference>
<organism evidence="2 3">
    <name type="scientific">Natronospira proteinivora</name>
    <dbReference type="NCBI Taxonomy" id="1807133"/>
    <lineage>
        <taxon>Bacteria</taxon>
        <taxon>Pseudomonadati</taxon>
        <taxon>Pseudomonadota</taxon>
        <taxon>Gammaproteobacteria</taxon>
        <taxon>Natronospirales</taxon>
        <taxon>Natronospiraceae</taxon>
        <taxon>Natronospira</taxon>
    </lineage>
</organism>
<dbReference type="EMBL" id="JALJYF010000002">
    <property type="protein sequence ID" value="MCP1727819.1"/>
    <property type="molecule type" value="Genomic_DNA"/>
</dbReference>
<name>A0ABT1G922_9GAMM</name>
<keyword evidence="3" id="KW-1185">Reference proteome</keyword>
<evidence type="ECO:0000259" key="1">
    <source>
        <dbReference type="Pfam" id="PF00561"/>
    </source>
</evidence>
<comment type="caution">
    <text evidence="2">The sequence shown here is derived from an EMBL/GenBank/DDBJ whole genome shotgun (WGS) entry which is preliminary data.</text>
</comment>
<proteinExistence type="predicted"/>